<evidence type="ECO:0000313" key="1">
    <source>
        <dbReference type="EMBL" id="CDW45656.1"/>
    </source>
</evidence>
<organism evidence="1">
    <name type="scientific">Lepeophtheirus salmonis</name>
    <name type="common">Salmon louse</name>
    <name type="synonym">Caligus salmonis</name>
    <dbReference type="NCBI Taxonomy" id="72036"/>
    <lineage>
        <taxon>Eukaryota</taxon>
        <taxon>Metazoa</taxon>
        <taxon>Ecdysozoa</taxon>
        <taxon>Arthropoda</taxon>
        <taxon>Crustacea</taxon>
        <taxon>Multicrustacea</taxon>
        <taxon>Hexanauplia</taxon>
        <taxon>Copepoda</taxon>
        <taxon>Siphonostomatoida</taxon>
        <taxon>Caligidae</taxon>
        <taxon>Lepeophtheirus</taxon>
    </lineage>
</organism>
<reference evidence="1" key="1">
    <citation type="submission" date="2014-05" db="EMBL/GenBank/DDBJ databases">
        <authorList>
            <person name="Chronopoulou M."/>
        </authorList>
    </citation>
    <scope>NUCLEOTIDE SEQUENCE</scope>
    <source>
        <tissue evidence="1">Whole organism</tissue>
    </source>
</reference>
<accession>A0A0K2V6T5</accession>
<proteinExistence type="predicted"/>
<sequence>ICVSSLFIINVAVLISIYAFQGVAKGVTPAVDVVLCHCVSVLADSGIEGDGYCRPFPLQ</sequence>
<protein>
    <submittedName>
        <fullName evidence="1">Uncharacterized protein</fullName>
    </submittedName>
</protein>
<feature type="non-terminal residue" evidence="1">
    <location>
        <position position="1"/>
    </location>
</feature>
<name>A0A0K2V6T5_LEPSM</name>
<dbReference type="AlphaFoldDB" id="A0A0K2V6T5"/>
<dbReference type="EMBL" id="HACA01028295">
    <property type="protein sequence ID" value="CDW45656.1"/>
    <property type="molecule type" value="Transcribed_RNA"/>
</dbReference>